<dbReference type="InterPro" id="IPR021533">
    <property type="entry name" value="PepSY-like"/>
</dbReference>
<name>A0ABQ1WTK5_9FLAO</name>
<accession>A0ABQ1WTK5</accession>
<feature type="domain" description="Putative beta-lactamase-inhibitor-like PepSY-like" evidence="1">
    <location>
        <begin position="79"/>
        <end position="156"/>
    </location>
</feature>
<dbReference type="Gene3D" id="3.10.450.360">
    <property type="match status" value="1"/>
</dbReference>
<protein>
    <recommendedName>
        <fullName evidence="1">Putative beta-lactamase-inhibitor-like PepSY-like domain-containing protein</fullName>
    </recommendedName>
</protein>
<gene>
    <name evidence="2" type="ORF">GCM10011532_27110</name>
</gene>
<evidence type="ECO:0000313" key="3">
    <source>
        <dbReference type="Proteomes" id="UP000605733"/>
    </source>
</evidence>
<dbReference type="Proteomes" id="UP000605733">
    <property type="component" value="Unassembled WGS sequence"/>
</dbReference>
<proteinExistence type="predicted"/>
<keyword evidence="3" id="KW-1185">Reference proteome</keyword>
<dbReference type="EMBL" id="BMIX01000007">
    <property type="protein sequence ID" value="GGG41891.1"/>
    <property type="molecule type" value="Genomic_DNA"/>
</dbReference>
<evidence type="ECO:0000259" key="1">
    <source>
        <dbReference type="Pfam" id="PF11396"/>
    </source>
</evidence>
<evidence type="ECO:0000313" key="2">
    <source>
        <dbReference type="EMBL" id="GGG41891.1"/>
    </source>
</evidence>
<dbReference type="SUPFAM" id="SSF160574">
    <property type="entry name" value="BT0923-like"/>
    <property type="match status" value="1"/>
</dbReference>
<sequence>MDSLALYKINVMKKISIFIAGCLTVGMLSCQEKKDEKDSNKSEVPEAVAMAFQKKYPGENDPDWEQDEHGYWESHFKQDGEKYRADFNTDGSWVETENDIKTENLPEAIKKVIKEKYSDYEITEVEHVISAKKGEFYDVEFKQKGKNKDVEFREDGTELN</sequence>
<reference evidence="3" key="1">
    <citation type="journal article" date="2019" name="Int. J. Syst. Evol. Microbiol.">
        <title>The Global Catalogue of Microorganisms (GCM) 10K type strain sequencing project: providing services to taxonomists for standard genome sequencing and annotation.</title>
        <authorList>
            <consortium name="The Broad Institute Genomics Platform"/>
            <consortium name="The Broad Institute Genome Sequencing Center for Infectious Disease"/>
            <person name="Wu L."/>
            <person name="Ma J."/>
        </authorList>
    </citation>
    <scope>NUCLEOTIDE SEQUENCE [LARGE SCALE GENOMIC DNA]</scope>
    <source>
        <strain evidence="3">CGMCC 1.15422</strain>
    </source>
</reference>
<comment type="caution">
    <text evidence="2">The sequence shown here is derived from an EMBL/GenBank/DDBJ whole genome shotgun (WGS) entry which is preliminary data.</text>
</comment>
<organism evidence="2 3">
    <name type="scientific">Christiangramia forsetii</name>
    <dbReference type="NCBI Taxonomy" id="411153"/>
    <lineage>
        <taxon>Bacteria</taxon>
        <taxon>Pseudomonadati</taxon>
        <taxon>Bacteroidota</taxon>
        <taxon>Flavobacteriia</taxon>
        <taxon>Flavobacteriales</taxon>
        <taxon>Flavobacteriaceae</taxon>
        <taxon>Christiangramia</taxon>
    </lineage>
</organism>
<dbReference type="Pfam" id="PF11396">
    <property type="entry name" value="PepSY_like"/>
    <property type="match status" value="1"/>
</dbReference>